<feature type="compositionally biased region" description="Basic and acidic residues" evidence="1">
    <location>
        <begin position="196"/>
        <end position="206"/>
    </location>
</feature>
<organism evidence="2 3">
    <name type="scientific">Rhodopseudomonas rhenobacensis</name>
    <dbReference type="NCBI Taxonomy" id="87461"/>
    <lineage>
        <taxon>Bacteria</taxon>
        <taxon>Pseudomonadati</taxon>
        <taxon>Pseudomonadota</taxon>
        <taxon>Alphaproteobacteria</taxon>
        <taxon>Hyphomicrobiales</taxon>
        <taxon>Nitrobacteraceae</taxon>
        <taxon>Rhodopseudomonas</taxon>
    </lineage>
</organism>
<feature type="compositionally biased region" description="Low complexity" evidence="1">
    <location>
        <begin position="1"/>
        <end position="12"/>
    </location>
</feature>
<feature type="region of interest" description="Disordered" evidence="1">
    <location>
        <begin position="1"/>
        <end position="233"/>
    </location>
</feature>
<evidence type="ECO:0000313" key="3">
    <source>
        <dbReference type="Proteomes" id="UP000542353"/>
    </source>
</evidence>
<protein>
    <submittedName>
        <fullName evidence="2">Uncharacterized protein</fullName>
    </submittedName>
</protein>
<sequence>MRASQQQACRAQRGPRRLERREPEQQYQEHQRPGRRSRDVPCPDVHRDRRRGRSVVQETRPAAWLRAAWRRREEQPRAAQAEPARPDVAAQWRQAAGSGLSEPRPAAAPCDAALQGIRRRAARAAPAAQRAAGRPEAARAAPAVRHGVRGAQARQPAARPGEPAARRGPAVRHAAPRRAAGRREAERRRGQHRPGHRDAAAPRRADPWAAVSEPAYRRDRARQQEPARKPAARFARATAWLRIGPASGRWWQAARREV</sequence>
<proteinExistence type="predicted"/>
<keyword evidence="3" id="KW-1185">Reference proteome</keyword>
<accession>A0A7W7YZW8</accession>
<feature type="compositionally biased region" description="Low complexity" evidence="1">
    <location>
        <begin position="123"/>
        <end position="173"/>
    </location>
</feature>
<evidence type="ECO:0000256" key="1">
    <source>
        <dbReference type="SAM" id="MobiDB-lite"/>
    </source>
</evidence>
<comment type="caution">
    <text evidence="2">The sequence shown here is derived from an EMBL/GenBank/DDBJ whole genome shotgun (WGS) entry which is preliminary data.</text>
</comment>
<gene>
    <name evidence="2" type="ORF">HNR60_000157</name>
</gene>
<feature type="compositionally biased region" description="Basic and acidic residues" evidence="1">
    <location>
        <begin position="16"/>
        <end position="47"/>
    </location>
</feature>
<name>A0A7W7YZW8_9BRAD</name>
<evidence type="ECO:0000313" key="2">
    <source>
        <dbReference type="EMBL" id="MBB5045428.1"/>
    </source>
</evidence>
<dbReference type="EMBL" id="JACHIH010000001">
    <property type="protein sequence ID" value="MBB5045428.1"/>
    <property type="molecule type" value="Genomic_DNA"/>
</dbReference>
<dbReference type="AlphaFoldDB" id="A0A7W7YZW8"/>
<reference evidence="2 3" key="1">
    <citation type="submission" date="2020-08" db="EMBL/GenBank/DDBJ databases">
        <title>Genomic Encyclopedia of Type Strains, Phase IV (KMG-IV): sequencing the most valuable type-strain genomes for metagenomic binning, comparative biology and taxonomic classification.</title>
        <authorList>
            <person name="Goeker M."/>
        </authorList>
    </citation>
    <scope>NUCLEOTIDE SEQUENCE [LARGE SCALE GENOMIC DNA]</scope>
    <source>
        <strain evidence="2 3">DSM 12706</strain>
    </source>
</reference>
<dbReference type="Proteomes" id="UP000542353">
    <property type="component" value="Unassembled WGS sequence"/>
</dbReference>
<feature type="compositionally biased region" description="Basic and acidic residues" evidence="1">
    <location>
        <begin position="215"/>
        <end position="228"/>
    </location>
</feature>